<evidence type="ECO:0000313" key="3">
    <source>
        <dbReference type="Proteomes" id="UP000030856"/>
    </source>
</evidence>
<dbReference type="OrthoDB" id="597750at2"/>
<gene>
    <name evidence="2" type="ORF">JV46_14240</name>
</gene>
<dbReference type="EMBL" id="JRAA01000001">
    <property type="protein sequence ID" value="KHF26061.1"/>
    <property type="molecule type" value="Genomic_DNA"/>
</dbReference>
<dbReference type="Proteomes" id="UP000030856">
    <property type="component" value="Unassembled WGS sequence"/>
</dbReference>
<accession>A0A0B0HF21</accession>
<keyword evidence="1" id="KW-1133">Transmembrane helix</keyword>
<evidence type="ECO:0008006" key="4">
    <source>
        <dbReference type="Google" id="ProtNLM"/>
    </source>
</evidence>
<keyword evidence="1" id="KW-0812">Transmembrane</keyword>
<evidence type="ECO:0000256" key="1">
    <source>
        <dbReference type="SAM" id="Phobius"/>
    </source>
</evidence>
<organism evidence="2 3">
    <name type="scientific">Solemya velum gill symbiont</name>
    <dbReference type="NCBI Taxonomy" id="2340"/>
    <lineage>
        <taxon>Bacteria</taxon>
        <taxon>Pseudomonadati</taxon>
        <taxon>Pseudomonadota</taxon>
        <taxon>Gammaproteobacteria</taxon>
        <taxon>sulfur-oxidizing symbionts</taxon>
    </lineage>
</organism>
<dbReference type="STRING" id="2340.JV46_14240"/>
<keyword evidence="3" id="KW-1185">Reference proteome</keyword>
<sequence length="234" mass="25999">MTEVIEDNEVQEKSKGLRGIHIMWIVLATILVTVAVTFWVVRTYIYAKDFTPVELSEKEHQTLNIKLKSLGYNPAPSTSGNSGQAAQETDEQWLRAERYSEESGKREVSFSERELNAMLANNRDLAKKLAIDMGDDLVSARLLVPLDQDFPILGGKTLRVSAGVEMAFRDAKPVVILKGVSIMGVPIPNAWLGGLKNIDLISEFGDANGFWKSFADGVENIQVEEGYLKVKLKQ</sequence>
<dbReference type="AlphaFoldDB" id="A0A0B0HF21"/>
<reference evidence="2 3" key="1">
    <citation type="journal article" date="2014" name="BMC Genomics">
        <title>The genome of the intracellular bacterium of the coastal bivalve, Solemya velum: a blueprint for thriving in and out of symbiosis.</title>
        <authorList>
            <person name="Dmytrenko O."/>
            <person name="Russell S.L."/>
            <person name="Loo W.T."/>
            <person name="Fontanez K.M."/>
            <person name="Liao L."/>
            <person name="Roeselers G."/>
            <person name="Sharma R."/>
            <person name="Stewart F.J."/>
            <person name="Newton I.L."/>
            <person name="Woyke T."/>
            <person name="Wu D."/>
            <person name="Lang J.M."/>
            <person name="Eisen J.A."/>
            <person name="Cavanaugh C.M."/>
        </authorList>
    </citation>
    <scope>NUCLEOTIDE SEQUENCE [LARGE SCALE GENOMIC DNA]</scope>
    <source>
        <strain evidence="2 3">WH</strain>
    </source>
</reference>
<keyword evidence="1" id="KW-0472">Membrane</keyword>
<evidence type="ECO:0000313" key="2">
    <source>
        <dbReference type="EMBL" id="KHF26061.1"/>
    </source>
</evidence>
<feature type="transmembrane region" description="Helical" evidence="1">
    <location>
        <begin position="20"/>
        <end position="41"/>
    </location>
</feature>
<name>A0A0B0HF21_SOVGS</name>
<dbReference type="eggNOG" id="ENOG502ZKXF">
    <property type="taxonomic scope" value="Bacteria"/>
</dbReference>
<dbReference type="RefSeq" id="WP_052131991.1">
    <property type="nucleotide sequence ID" value="NZ_JRAA01000001.1"/>
</dbReference>
<dbReference type="PATRIC" id="fig|2340.3.peg.571"/>
<protein>
    <recommendedName>
        <fullName evidence="4">Arginine N-succinyltransferase</fullName>
    </recommendedName>
</protein>
<proteinExistence type="predicted"/>
<comment type="caution">
    <text evidence="2">The sequence shown here is derived from an EMBL/GenBank/DDBJ whole genome shotgun (WGS) entry which is preliminary data.</text>
</comment>